<dbReference type="AlphaFoldDB" id="A0AAV1JQQ0"/>
<reference evidence="10 11" key="1">
    <citation type="submission" date="2023-11" db="EMBL/GenBank/DDBJ databases">
        <authorList>
            <person name="Okamura Y."/>
        </authorList>
    </citation>
    <scope>NUCLEOTIDE SEQUENCE [LARGE SCALE GENOMIC DNA]</scope>
</reference>
<keyword evidence="7 8" id="KW-0472">Membrane</keyword>
<proteinExistence type="inferred from homology"/>
<dbReference type="Pfam" id="PF10601">
    <property type="entry name" value="zf-LITAF-like"/>
    <property type="match status" value="1"/>
</dbReference>
<evidence type="ECO:0000256" key="4">
    <source>
        <dbReference type="ARBA" id="ARBA00005975"/>
    </source>
</evidence>
<dbReference type="SMART" id="SM00714">
    <property type="entry name" value="LITAF"/>
    <property type="match status" value="1"/>
</dbReference>
<name>A0AAV1JQQ0_9NEOP</name>
<evidence type="ECO:0000256" key="5">
    <source>
        <dbReference type="ARBA" id="ARBA00022723"/>
    </source>
</evidence>
<dbReference type="GO" id="GO:0008270">
    <property type="term" value="F:zinc ion binding"/>
    <property type="evidence" value="ECO:0007669"/>
    <property type="project" value="TreeGrafter"/>
</dbReference>
<protein>
    <recommendedName>
        <fullName evidence="9">LITAF domain-containing protein</fullName>
    </recommendedName>
</protein>
<evidence type="ECO:0000256" key="2">
    <source>
        <dbReference type="ARBA" id="ARBA00004481"/>
    </source>
</evidence>
<comment type="subcellular location">
    <subcellularLocation>
        <location evidence="2">Endosome membrane</location>
        <topology evidence="2">Peripheral membrane protein</topology>
    </subcellularLocation>
    <subcellularLocation>
        <location evidence="1">Late endosome membrane</location>
    </subcellularLocation>
    <subcellularLocation>
        <location evidence="3">Lysosome membrane</location>
        <topology evidence="3">Peripheral membrane protein</topology>
        <orientation evidence="3">Cytoplasmic side</orientation>
    </subcellularLocation>
</comment>
<dbReference type="GO" id="GO:0031902">
    <property type="term" value="C:late endosome membrane"/>
    <property type="evidence" value="ECO:0007669"/>
    <property type="project" value="UniProtKB-SubCell"/>
</dbReference>
<evidence type="ECO:0000313" key="10">
    <source>
        <dbReference type="EMBL" id="CAK1551662.1"/>
    </source>
</evidence>
<dbReference type="Proteomes" id="UP001497472">
    <property type="component" value="Unassembled WGS sequence"/>
</dbReference>
<evidence type="ECO:0000256" key="6">
    <source>
        <dbReference type="ARBA" id="ARBA00022833"/>
    </source>
</evidence>
<evidence type="ECO:0000256" key="3">
    <source>
        <dbReference type="ARBA" id="ARBA00004630"/>
    </source>
</evidence>
<keyword evidence="8" id="KW-1133">Transmembrane helix</keyword>
<comment type="similarity">
    <text evidence="4">Belongs to the CDIP1/LITAF family.</text>
</comment>
<evidence type="ECO:0000313" key="11">
    <source>
        <dbReference type="Proteomes" id="UP001497472"/>
    </source>
</evidence>
<keyword evidence="5" id="KW-0479">Metal-binding</keyword>
<keyword evidence="11" id="KW-1185">Reference proteome</keyword>
<dbReference type="PROSITE" id="PS51837">
    <property type="entry name" value="LITAF"/>
    <property type="match status" value="1"/>
</dbReference>
<comment type="caution">
    <text evidence="10">The sequence shown here is derived from an EMBL/GenBank/DDBJ whole genome shotgun (WGS) entry which is preliminary data.</text>
</comment>
<dbReference type="InterPro" id="IPR006629">
    <property type="entry name" value="LITAF"/>
</dbReference>
<organism evidence="10 11">
    <name type="scientific">Leptosia nina</name>
    <dbReference type="NCBI Taxonomy" id="320188"/>
    <lineage>
        <taxon>Eukaryota</taxon>
        <taxon>Metazoa</taxon>
        <taxon>Ecdysozoa</taxon>
        <taxon>Arthropoda</taxon>
        <taxon>Hexapoda</taxon>
        <taxon>Insecta</taxon>
        <taxon>Pterygota</taxon>
        <taxon>Neoptera</taxon>
        <taxon>Endopterygota</taxon>
        <taxon>Lepidoptera</taxon>
        <taxon>Glossata</taxon>
        <taxon>Ditrysia</taxon>
        <taxon>Papilionoidea</taxon>
        <taxon>Pieridae</taxon>
        <taxon>Pierinae</taxon>
        <taxon>Leptosia</taxon>
    </lineage>
</organism>
<evidence type="ECO:0000256" key="1">
    <source>
        <dbReference type="ARBA" id="ARBA00004414"/>
    </source>
</evidence>
<keyword evidence="6" id="KW-0862">Zinc</keyword>
<feature type="transmembrane region" description="Helical" evidence="8">
    <location>
        <begin position="130"/>
        <end position="150"/>
    </location>
</feature>
<sequence>MINLGMCMDCGAHSTFQLGNCLLRGGYGTNRGPLCASTLHHGKFCSNSPRSKWSEKQITQMDSQNRPKTRHHIQPQGIPLQEPLVPGAVPGATIIITQSMGTQPAVTVCRSCGIQITTRVEQMPSMRTHLFALLLCLIGFWPCACVPYCIDTCNNADHYCPNCNAFIGSYHGV</sequence>
<gene>
    <name evidence="10" type="ORF">LNINA_LOCUS10783</name>
</gene>
<dbReference type="InterPro" id="IPR037519">
    <property type="entry name" value="LITAF_fam"/>
</dbReference>
<dbReference type="EMBL" id="CAVLEF010000132">
    <property type="protein sequence ID" value="CAK1551662.1"/>
    <property type="molecule type" value="Genomic_DNA"/>
</dbReference>
<evidence type="ECO:0000256" key="8">
    <source>
        <dbReference type="SAM" id="Phobius"/>
    </source>
</evidence>
<evidence type="ECO:0000256" key="7">
    <source>
        <dbReference type="ARBA" id="ARBA00023136"/>
    </source>
</evidence>
<evidence type="ECO:0000259" key="9">
    <source>
        <dbReference type="PROSITE" id="PS51837"/>
    </source>
</evidence>
<keyword evidence="8" id="KW-0812">Transmembrane</keyword>
<dbReference type="PANTHER" id="PTHR23292">
    <property type="entry name" value="LIPOPOLYSACCHARIDE-INDUCED TUMOR NECROSIS FACTOR-ALPHA FACTOR"/>
    <property type="match status" value="1"/>
</dbReference>
<accession>A0AAV1JQQ0</accession>
<dbReference type="PANTHER" id="PTHR23292:SF14">
    <property type="entry name" value="FI16615P1-RELATED"/>
    <property type="match status" value="1"/>
</dbReference>
<dbReference type="GO" id="GO:0005765">
    <property type="term" value="C:lysosomal membrane"/>
    <property type="evidence" value="ECO:0007669"/>
    <property type="project" value="UniProtKB-SubCell"/>
</dbReference>
<feature type="domain" description="LITAF" evidence="9">
    <location>
        <begin position="89"/>
        <end position="172"/>
    </location>
</feature>